<keyword evidence="1" id="KW-0812">Transmembrane</keyword>
<evidence type="ECO:0000313" key="3">
    <source>
        <dbReference type="Proteomes" id="UP000037175"/>
    </source>
</evidence>
<dbReference type="Proteomes" id="UP000037175">
    <property type="component" value="Unassembled WGS sequence"/>
</dbReference>
<sequence>MGGKLRNRKTLLNIMVFISFIIYLFCADYIFDDLLKVEGESRIERVNIVPRETDDIKYSIDEINSIQVKWKEIMQVRGWAFTKSGNTQDSIIRIVLKSKENTYISETTSESRPEVSVKFGDSNFDLDKSGFVSLIDESAIKNGKYNIGIIIENGVLKSFIFTNRFVTKTNKILYNRLISVEQKFEVPEETKRISLNVERVQETSDMGNKFIEIEGWAFGEAQNTDNQQVYVVLKSDNGTYIYDTVSRKRPDVTNCYKRLKLNLDNSGFLAAIPKDELKRGKYEIGIYIKKDDVELLQYSGKTVTI</sequence>
<dbReference type="EMBL" id="LGTE01000006">
    <property type="protein sequence ID" value="KNZ70035.1"/>
    <property type="molecule type" value="Genomic_DNA"/>
</dbReference>
<gene>
    <name evidence="2" type="ORF">Tfer_1175</name>
</gene>
<feature type="transmembrane region" description="Helical" evidence="1">
    <location>
        <begin position="12"/>
        <end position="31"/>
    </location>
</feature>
<protein>
    <submittedName>
        <fullName evidence="2">Uncharacterized protein</fullName>
    </submittedName>
</protein>
<reference evidence="3" key="1">
    <citation type="submission" date="2015-07" db="EMBL/GenBank/DDBJ databases">
        <title>Complete Genome of Thermincola ferriacetica strain Z-0001T.</title>
        <authorList>
            <person name="Lusk B."/>
            <person name="Badalamenti J.P."/>
            <person name="Parameswaran P."/>
            <person name="Bond D.R."/>
            <person name="Torres C.I."/>
        </authorList>
    </citation>
    <scope>NUCLEOTIDE SEQUENCE [LARGE SCALE GENOMIC DNA]</scope>
    <source>
        <strain evidence="3">Z-0001</strain>
    </source>
</reference>
<evidence type="ECO:0000313" key="2">
    <source>
        <dbReference type="EMBL" id="KNZ70035.1"/>
    </source>
</evidence>
<keyword evidence="3" id="KW-1185">Reference proteome</keyword>
<organism evidence="2 3">
    <name type="scientific">Thermincola ferriacetica</name>
    <dbReference type="NCBI Taxonomy" id="281456"/>
    <lineage>
        <taxon>Bacteria</taxon>
        <taxon>Bacillati</taxon>
        <taxon>Bacillota</taxon>
        <taxon>Clostridia</taxon>
        <taxon>Eubacteriales</taxon>
        <taxon>Thermincolaceae</taxon>
        <taxon>Thermincola</taxon>
    </lineage>
</organism>
<accession>A0A0L6W3C3</accession>
<keyword evidence="1" id="KW-1133">Transmembrane helix</keyword>
<evidence type="ECO:0000256" key="1">
    <source>
        <dbReference type="SAM" id="Phobius"/>
    </source>
</evidence>
<proteinExistence type="predicted"/>
<dbReference type="AlphaFoldDB" id="A0A0L6W3C3"/>
<keyword evidence="1" id="KW-0472">Membrane</keyword>
<name>A0A0L6W3C3_9FIRM</name>
<dbReference type="RefSeq" id="WP_052217256.1">
    <property type="nucleotide sequence ID" value="NZ_LGTE01000006.1"/>
</dbReference>
<comment type="caution">
    <text evidence="2">The sequence shown here is derived from an EMBL/GenBank/DDBJ whole genome shotgun (WGS) entry which is preliminary data.</text>
</comment>